<reference evidence="5" key="1">
    <citation type="submission" date="2021-01" db="EMBL/GenBank/DDBJ databases">
        <authorList>
            <person name="Corre E."/>
            <person name="Pelletier E."/>
            <person name="Niang G."/>
            <person name="Scheremetjew M."/>
            <person name="Finn R."/>
            <person name="Kale V."/>
            <person name="Holt S."/>
            <person name="Cochrane G."/>
            <person name="Meng A."/>
            <person name="Brown T."/>
            <person name="Cohen L."/>
        </authorList>
    </citation>
    <scope>NUCLEOTIDE SEQUENCE</scope>
    <source>
        <strain evidence="5">Ms1</strain>
    </source>
</reference>
<dbReference type="PANTHER" id="PTHR45638:SF11">
    <property type="entry name" value="CYCLIC NUCLEOTIDE-GATED CATION CHANNEL SUBUNIT A"/>
    <property type="match status" value="1"/>
</dbReference>
<dbReference type="AlphaFoldDB" id="A0A7S1CL47"/>
<gene>
    <name evidence="5" type="ORF">BSP0115_LOCUS13606</name>
</gene>
<dbReference type="InterPro" id="IPR014710">
    <property type="entry name" value="RmlC-like_jellyroll"/>
</dbReference>
<dbReference type="EMBL" id="HBFS01020303">
    <property type="protein sequence ID" value="CAD8920344.1"/>
    <property type="molecule type" value="Transcribed_RNA"/>
</dbReference>
<evidence type="ECO:0000313" key="5">
    <source>
        <dbReference type="EMBL" id="CAD8920344.1"/>
    </source>
</evidence>
<keyword evidence="3" id="KW-0472">Membrane</keyword>
<evidence type="ECO:0000256" key="2">
    <source>
        <dbReference type="SAM" id="MobiDB-lite"/>
    </source>
</evidence>
<keyword evidence="3" id="KW-1133">Transmembrane helix</keyword>
<dbReference type="GO" id="GO:0044877">
    <property type="term" value="F:protein-containing complex binding"/>
    <property type="evidence" value="ECO:0007669"/>
    <property type="project" value="TreeGrafter"/>
</dbReference>
<feature type="region of interest" description="Disordered" evidence="2">
    <location>
        <begin position="605"/>
        <end position="635"/>
    </location>
</feature>
<dbReference type="InterPro" id="IPR050866">
    <property type="entry name" value="CNG_cation_channel"/>
</dbReference>
<feature type="transmembrane region" description="Helical" evidence="3">
    <location>
        <begin position="445"/>
        <end position="465"/>
    </location>
</feature>
<feature type="transmembrane region" description="Helical" evidence="3">
    <location>
        <begin position="284"/>
        <end position="304"/>
    </location>
</feature>
<feature type="transmembrane region" description="Helical" evidence="3">
    <location>
        <begin position="413"/>
        <end position="433"/>
    </location>
</feature>
<keyword evidence="1" id="KW-1071">Ligand-gated ion channel</keyword>
<dbReference type="SUPFAM" id="SSF51206">
    <property type="entry name" value="cAMP-binding domain-like"/>
    <property type="match status" value="1"/>
</dbReference>
<feature type="transmembrane region" description="Helical" evidence="3">
    <location>
        <begin position="206"/>
        <end position="235"/>
    </location>
</feature>
<organism evidence="5">
    <name type="scientific">Bicosoecida sp. CB-2014</name>
    <dbReference type="NCBI Taxonomy" id="1486930"/>
    <lineage>
        <taxon>Eukaryota</taxon>
        <taxon>Sar</taxon>
        <taxon>Stramenopiles</taxon>
        <taxon>Bigyra</taxon>
        <taxon>Opalozoa</taxon>
        <taxon>Bicosoecida</taxon>
    </lineage>
</organism>
<feature type="transmembrane region" description="Helical" evidence="3">
    <location>
        <begin position="356"/>
        <end position="376"/>
    </location>
</feature>
<dbReference type="Gene3D" id="1.10.287.70">
    <property type="match status" value="1"/>
</dbReference>
<evidence type="ECO:0000256" key="3">
    <source>
        <dbReference type="SAM" id="Phobius"/>
    </source>
</evidence>
<keyword evidence="3" id="KW-0812">Transmembrane</keyword>
<accession>A0A7S1CL47</accession>
<keyword evidence="1" id="KW-0813">Transport</keyword>
<keyword evidence="1" id="KW-0407">Ion channel</keyword>
<evidence type="ECO:0000256" key="1">
    <source>
        <dbReference type="ARBA" id="ARBA00023286"/>
    </source>
</evidence>
<dbReference type="Gene3D" id="2.60.120.10">
    <property type="entry name" value="Jelly Rolls"/>
    <property type="match status" value="1"/>
</dbReference>
<feature type="compositionally biased region" description="Low complexity" evidence="2">
    <location>
        <begin position="109"/>
        <end position="120"/>
    </location>
</feature>
<name>A0A7S1CL47_9STRA</name>
<dbReference type="PANTHER" id="PTHR45638">
    <property type="entry name" value="CYCLIC NUCLEOTIDE-GATED CATION CHANNEL SUBUNIT A"/>
    <property type="match status" value="1"/>
</dbReference>
<dbReference type="SUPFAM" id="SSF81324">
    <property type="entry name" value="Voltage-gated potassium channels"/>
    <property type="match status" value="1"/>
</dbReference>
<feature type="region of interest" description="Disordered" evidence="2">
    <location>
        <begin position="1"/>
        <end position="63"/>
    </location>
</feature>
<dbReference type="PROSITE" id="PS50042">
    <property type="entry name" value="CNMP_BINDING_3"/>
    <property type="match status" value="1"/>
</dbReference>
<feature type="compositionally biased region" description="Low complexity" evidence="2">
    <location>
        <begin position="620"/>
        <end position="629"/>
    </location>
</feature>
<feature type="region of interest" description="Disordered" evidence="2">
    <location>
        <begin position="81"/>
        <end position="152"/>
    </location>
</feature>
<protein>
    <recommendedName>
        <fullName evidence="4">Cyclic nucleotide-binding domain-containing protein</fullName>
    </recommendedName>
</protein>
<dbReference type="SMART" id="SM00100">
    <property type="entry name" value="cNMP"/>
    <property type="match status" value="1"/>
</dbReference>
<dbReference type="Gene3D" id="1.10.287.630">
    <property type="entry name" value="Helix hairpin bin"/>
    <property type="match status" value="1"/>
</dbReference>
<dbReference type="GO" id="GO:0005221">
    <property type="term" value="F:intracellularly cyclic nucleotide-activated monoatomic cation channel activity"/>
    <property type="evidence" value="ECO:0007669"/>
    <property type="project" value="InterPro"/>
</dbReference>
<dbReference type="InterPro" id="IPR000595">
    <property type="entry name" value="cNMP-bd_dom"/>
</dbReference>
<feature type="domain" description="Cyclic nucleotide-binding" evidence="4">
    <location>
        <begin position="544"/>
        <end position="704"/>
    </location>
</feature>
<proteinExistence type="predicted"/>
<sequence length="820" mass="85328">MPKVRPVGRWGGDEAALSAPVSGDEAVDARPSRPPPRLWDAPAAGATPSLSGVEHDGEGGAAVGDDAHKVAAARAYGFGTRFVQATQPHRPRDATASGPDSAHARARGNRSGSTSSTSSAWHRRSSGMDSSQTAHSRSSHAAGGGAASTTPQASALWDTEKVDMLGSLLAIGDARIGTSGIDVAALLSETRGVVDPTSQRAHLWRWLVTAAVVLAAALAPFAAVMPVVGLIGLGLEAAVDIPLYVSDAVLAVDVALQLRMGVVRDGNKVMRRSEIRALRLASPAFWLSAVAALPVSLLPGLAALVKPASIATPALAGALRAACLLKLLRLPDVWRHLGEAELLPHTNATAVRVGKLLLAVLLLAHIAGCGWLAFAYSSGFAPPPTPEQLSLGVVARTSWLPPATLVGQPAPDVYAAILYFGVGALSGTLDVAPPETRLQAVFTKLLMVSGLLMSAFVIGSVHHLVEVADRNRARFAATLNDVNHFMRYHGLPRDVQDSVLAYHKSLWEETRGFDEGEVLRGLPHGLRQDVARHLTHGTLAAVPVFAGCEDAFMASLVPRLKPELVLAGTKVLRQGAAAGRIDELSLYIVRSGRLRVRVRATVAEGAARSGAGDDGGGDASDGASQSSDGAAGGVTAQTLGPGSYFGERAILAAWRARMEADAREMSGPFRDAMIRLASARTSSVEAQTICHLFKLSERDLHDVLEVFPASRAAFIRNATERLAVYAMADEAAQAASAASPSAIMPSLEVAPAAGHRRARAVSEGSAVDSVRSVGALDVARLTVLAPLSRLARCCCRGSAGDDDDDDDDVAAATSGFLPCP</sequence>
<feature type="compositionally biased region" description="Low complexity" evidence="2">
    <location>
        <begin position="133"/>
        <end position="152"/>
    </location>
</feature>
<evidence type="ECO:0000259" key="4">
    <source>
        <dbReference type="PROSITE" id="PS50042"/>
    </source>
</evidence>
<dbReference type="InterPro" id="IPR018490">
    <property type="entry name" value="cNMP-bd_dom_sf"/>
</dbReference>
<keyword evidence="1" id="KW-0406">Ion transport</keyword>
<dbReference type="CDD" id="cd00038">
    <property type="entry name" value="CAP_ED"/>
    <property type="match status" value="1"/>
</dbReference>